<evidence type="ECO:0000313" key="5">
    <source>
        <dbReference type="EMBL" id="UWP96899.1"/>
    </source>
</evidence>
<evidence type="ECO:0000256" key="2">
    <source>
        <dbReference type="ARBA" id="ARBA00023125"/>
    </source>
</evidence>
<evidence type="ECO:0000313" key="6">
    <source>
        <dbReference type="Proteomes" id="UP001057991"/>
    </source>
</evidence>
<keyword evidence="2" id="KW-0238">DNA-binding</keyword>
<keyword evidence="1" id="KW-0805">Transcription regulation</keyword>
<dbReference type="SMART" id="SM00342">
    <property type="entry name" value="HTH_ARAC"/>
    <property type="match status" value="1"/>
</dbReference>
<dbReference type="InterPro" id="IPR009057">
    <property type="entry name" value="Homeodomain-like_sf"/>
</dbReference>
<gene>
    <name evidence="5" type="ORF">K3X48_07000</name>
</gene>
<dbReference type="SUPFAM" id="SSF51182">
    <property type="entry name" value="RmlC-like cupins"/>
    <property type="match status" value="1"/>
</dbReference>
<evidence type="ECO:0000259" key="4">
    <source>
        <dbReference type="PROSITE" id="PS01124"/>
    </source>
</evidence>
<dbReference type="PROSITE" id="PS01124">
    <property type="entry name" value="HTH_ARAC_FAMILY_2"/>
    <property type="match status" value="1"/>
</dbReference>
<dbReference type="GO" id="GO:0043565">
    <property type="term" value="F:sequence-specific DNA binding"/>
    <property type="evidence" value="ECO:0007669"/>
    <property type="project" value="InterPro"/>
</dbReference>
<name>A0A9Q9HF05_9RHOB</name>
<evidence type="ECO:0000256" key="3">
    <source>
        <dbReference type="ARBA" id="ARBA00023163"/>
    </source>
</evidence>
<dbReference type="PANTHER" id="PTHR43280:SF32">
    <property type="entry name" value="TRANSCRIPTIONAL REGULATORY PROTEIN"/>
    <property type="match status" value="1"/>
</dbReference>
<dbReference type="Gene3D" id="1.10.10.60">
    <property type="entry name" value="Homeodomain-like"/>
    <property type="match status" value="1"/>
</dbReference>
<dbReference type="InterPro" id="IPR018060">
    <property type="entry name" value="HTH_AraC"/>
</dbReference>
<accession>A0A9Q9HF05</accession>
<dbReference type="AlphaFoldDB" id="A0A9Q9HF05"/>
<feature type="domain" description="HTH araC/xylS-type" evidence="4">
    <location>
        <begin position="178"/>
        <end position="276"/>
    </location>
</feature>
<reference evidence="5" key="1">
    <citation type="submission" date="2021-08" db="EMBL/GenBank/DDBJ databases">
        <authorList>
            <person name="Nwanade C."/>
            <person name="Wang M."/>
            <person name="Masoudi A."/>
            <person name="Yu Z."/>
            <person name="Liu J."/>
        </authorList>
    </citation>
    <scope>NUCLEOTIDE SEQUENCE</scope>
    <source>
        <strain evidence="5">S056</strain>
    </source>
</reference>
<protein>
    <submittedName>
        <fullName evidence="5">AraC family transcriptional regulator</fullName>
    </submittedName>
</protein>
<evidence type="ECO:0000256" key="1">
    <source>
        <dbReference type="ARBA" id="ARBA00023015"/>
    </source>
</evidence>
<dbReference type="PRINTS" id="PR00032">
    <property type="entry name" value="HTHARAC"/>
</dbReference>
<dbReference type="Proteomes" id="UP001057991">
    <property type="component" value="Chromosome"/>
</dbReference>
<keyword evidence="3" id="KW-0804">Transcription</keyword>
<dbReference type="InterPro" id="IPR020449">
    <property type="entry name" value="Tscrpt_reg_AraC-type_HTH"/>
</dbReference>
<dbReference type="Pfam" id="PF12833">
    <property type="entry name" value="HTH_18"/>
    <property type="match status" value="1"/>
</dbReference>
<dbReference type="SUPFAM" id="SSF46689">
    <property type="entry name" value="Homeodomain-like"/>
    <property type="match status" value="1"/>
</dbReference>
<dbReference type="GO" id="GO:0003700">
    <property type="term" value="F:DNA-binding transcription factor activity"/>
    <property type="evidence" value="ECO:0007669"/>
    <property type="project" value="InterPro"/>
</dbReference>
<dbReference type="EMBL" id="CP080776">
    <property type="protein sequence ID" value="UWP96899.1"/>
    <property type="molecule type" value="Genomic_DNA"/>
</dbReference>
<organism evidence="5 6">
    <name type="scientific">Aliiroseovarius crassostreae</name>
    <dbReference type="NCBI Taxonomy" id="154981"/>
    <lineage>
        <taxon>Bacteria</taxon>
        <taxon>Pseudomonadati</taxon>
        <taxon>Pseudomonadota</taxon>
        <taxon>Alphaproteobacteria</taxon>
        <taxon>Rhodobacterales</taxon>
        <taxon>Paracoccaceae</taxon>
        <taxon>Aliiroseovarius</taxon>
    </lineage>
</organism>
<proteinExistence type="predicted"/>
<dbReference type="InterPro" id="IPR011051">
    <property type="entry name" value="RmlC_Cupin_sf"/>
</dbReference>
<sequence>MQPETRSLPSPFRVVPLARMSKGGRWRTEAMRSYGAPVLIWFTRGQGRITVNGVTAGYGPHNCIFVPAGIMHGFEVSAQVSGTMVVFPQASEEELSLPLDPFHLRLRDGDRQMELSRMIDDLQKEMDRFDAGHTERAHRAMMCHAGLISVWLDRQVDHQRSDEGQSPTQVKSGARLANAFAALVEQDFHSPKSVRDYAGALGVTPTHLSRVCNRACGRSASTILADRVHYEARRLLSETTLPVKDIARSLGFASAAYFTRSFQKHTGVTPSQFRATH</sequence>
<dbReference type="PANTHER" id="PTHR43280">
    <property type="entry name" value="ARAC-FAMILY TRANSCRIPTIONAL REGULATOR"/>
    <property type="match status" value="1"/>
</dbReference>